<gene>
    <name evidence="2" type="ORF">COX36_02175</name>
</gene>
<organism evidence="2 3">
    <name type="scientific">Candidatus Nealsonbacteria bacterium CG23_combo_of_CG06-09_8_20_14_all_38_19</name>
    <dbReference type="NCBI Taxonomy" id="1974721"/>
    <lineage>
        <taxon>Bacteria</taxon>
        <taxon>Candidatus Nealsoniibacteriota</taxon>
    </lineage>
</organism>
<dbReference type="EMBL" id="PCRP01000033">
    <property type="protein sequence ID" value="PIP23652.1"/>
    <property type="molecule type" value="Genomic_DNA"/>
</dbReference>
<dbReference type="Pfam" id="PF00690">
    <property type="entry name" value="Cation_ATPase_N"/>
    <property type="match status" value="1"/>
</dbReference>
<proteinExistence type="predicted"/>
<sequence>MKYQGLKDSEVLELRKEFGENILLEKEGTPAFFIFLAQFKNPLSSQTPSQLEVNSTNCSQFAAVPSSQYCSMVPANVKVLCEQCKSAGF</sequence>
<evidence type="ECO:0000313" key="3">
    <source>
        <dbReference type="Proteomes" id="UP000230273"/>
    </source>
</evidence>
<dbReference type="AlphaFoldDB" id="A0A2G9YWS3"/>
<accession>A0A2G9YWS3</accession>
<feature type="domain" description="Cation-transporting P-type ATPase N-terminal" evidence="1">
    <location>
        <begin position="3"/>
        <end position="43"/>
    </location>
</feature>
<dbReference type="SUPFAM" id="SSF81665">
    <property type="entry name" value="Calcium ATPase, transmembrane domain M"/>
    <property type="match status" value="1"/>
</dbReference>
<name>A0A2G9YWS3_9BACT</name>
<comment type="caution">
    <text evidence="2">The sequence shown here is derived from an EMBL/GenBank/DDBJ whole genome shotgun (WGS) entry which is preliminary data.</text>
</comment>
<dbReference type="InterPro" id="IPR023298">
    <property type="entry name" value="ATPase_P-typ_TM_dom_sf"/>
</dbReference>
<evidence type="ECO:0000259" key="1">
    <source>
        <dbReference type="Pfam" id="PF00690"/>
    </source>
</evidence>
<protein>
    <recommendedName>
        <fullName evidence="1">Cation-transporting P-type ATPase N-terminal domain-containing protein</fullName>
    </recommendedName>
</protein>
<dbReference type="InterPro" id="IPR004014">
    <property type="entry name" value="ATPase_P-typ_cation-transptr_N"/>
</dbReference>
<dbReference type="Proteomes" id="UP000230273">
    <property type="component" value="Unassembled WGS sequence"/>
</dbReference>
<evidence type="ECO:0000313" key="2">
    <source>
        <dbReference type="EMBL" id="PIP23652.1"/>
    </source>
</evidence>
<reference evidence="2 3" key="1">
    <citation type="submission" date="2017-09" db="EMBL/GenBank/DDBJ databases">
        <title>Depth-based differentiation of microbial function through sediment-hosted aquifers and enrichment of novel symbionts in the deep terrestrial subsurface.</title>
        <authorList>
            <person name="Probst A.J."/>
            <person name="Ladd B."/>
            <person name="Jarett J.K."/>
            <person name="Geller-Mcgrath D.E."/>
            <person name="Sieber C.M."/>
            <person name="Emerson J.B."/>
            <person name="Anantharaman K."/>
            <person name="Thomas B.C."/>
            <person name="Malmstrom R."/>
            <person name="Stieglmeier M."/>
            <person name="Klingl A."/>
            <person name="Woyke T."/>
            <person name="Ryan C.M."/>
            <person name="Banfield J.F."/>
        </authorList>
    </citation>
    <scope>NUCLEOTIDE SEQUENCE [LARGE SCALE GENOMIC DNA]</scope>
    <source>
        <strain evidence="2">CG23_combo_of_CG06-09_8_20_14_all_38_19</strain>
    </source>
</reference>